<dbReference type="InterPro" id="IPR025711">
    <property type="entry name" value="PepSY"/>
</dbReference>
<feature type="transmembrane region" description="Helical" evidence="1">
    <location>
        <begin position="20"/>
        <end position="44"/>
    </location>
</feature>
<feature type="transmembrane region" description="Helical" evidence="1">
    <location>
        <begin position="416"/>
        <end position="443"/>
    </location>
</feature>
<evidence type="ECO:0000256" key="1">
    <source>
        <dbReference type="SAM" id="Phobius"/>
    </source>
</evidence>
<keyword evidence="1" id="KW-0812">Transmembrane</keyword>
<organism evidence="3 4">
    <name type="scientific">Undibacterium aquatile</name>
    <dbReference type="NCBI Taxonomy" id="1537398"/>
    <lineage>
        <taxon>Bacteria</taxon>
        <taxon>Pseudomonadati</taxon>
        <taxon>Pseudomonadota</taxon>
        <taxon>Betaproteobacteria</taxon>
        <taxon>Burkholderiales</taxon>
        <taxon>Oxalobacteraceae</taxon>
        <taxon>Undibacterium</taxon>
    </lineage>
</organism>
<evidence type="ECO:0000313" key="4">
    <source>
        <dbReference type="Proteomes" id="UP000637632"/>
    </source>
</evidence>
<dbReference type="Pfam" id="PF03929">
    <property type="entry name" value="PepSY_TM"/>
    <property type="match status" value="1"/>
</dbReference>
<feature type="transmembrane region" description="Helical" evidence="1">
    <location>
        <begin position="140"/>
        <end position="170"/>
    </location>
</feature>
<feature type="domain" description="PepSY" evidence="2">
    <location>
        <begin position="68"/>
        <end position="123"/>
    </location>
</feature>
<evidence type="ECO:0000259" key="2">
    <source>
        <dbReference type="Pfam" id="PF03413"/>
    </source>
</evidence>
<name>A0ABR6XDC4_9BURK</name>
<evidence type="ECO:0000313" key="3">
    <source>
        <dbReference type="EMBL" id="MBC3810887.1"/>
    </source>
</evidence>
<comment type="caution">
    <text evidence="3">The sequence shown here is derived from an EMBL/GenBank/DDBJ whole genome shotgun (WGS) entry which is preliminary data.</text>
</comment>
<dbReference type="RefSeq" id="WP_190477943.1">
    <property type="nucleotide sequence ID" value="NZ_JACOFT010000002.1"/>
</dbReference>
<dbReference type="PANTHER" id="PTHR34219">
    <property type="entry name" value="IRON-REGULATED INNER MEMBRANE PROTEIN-RELATED"/>
    <property type="match status" value="1"/>
</dbReference>
<protein>
    <submittedName>
        <fullName evidence="3">PepSY domain-containing protein</fullName>
    </submittedName>
</protein>
<sequence>MNTFFSATRPVDIYRAAWRWHFYAGLLVPPFMLILAVTGAIYLFHTEIDDYIYRDIKIVKATAGSPHSHEHIVQTALAAYPGHALRYVPPASESGSAEVDIKGDGGDVMAIFVDPYRGTVLGRMPNRGMVSWTIRRLHSLAYFGPIANGMIEVAAGWCILLVITGTYLWWPRQNTSSLDGVLKVRGVPSQRVFWRDVHAVTGIIAGVFILFLAVTGMPWSIVWGDKVNQWANGSNFGYPAGVRVSVPMSDEHINHVAPVAWSLEQAKAPVSATHVHPASDATTLTQISLDKAVSIFDQLGLAKTYAINLPVTTTGVFTGSVYPNDLAKQRVVHLDQFSGQVLLDMSFADYGPVGKGLEWGINVHLGQEFGLANQLLMLAVCCAIVLICISSAVMWWKRRPAGTIGIPPLPANRHALKVVFILLMVGGIIFPLVGISMLLMLVLDYVFVIRRNTVD</sequence>
<dbReference type="PANTHER" id="PTHR34219:SF1">
    <property type="entry name" value="PEPSY DOMAIN-CONTAINING PROTEIN"/>
    <property type="match status" value="1"/>
</dbReference>
<dbReference type="Proteomes" id="UP000637632">
    <property type="component" value="Unassembled WGS sequence"/>
</dbReference>
<dbReference type="EMBL" id="JACOFT010000002">
    <property type="protein sequence ID" value="MBC3810887.1"/>
    <property type="molecule type" value="Genomic_DNA"/>
</dbReference>
<dbReference type="InterPro" id="IPR005625">
    <property type="entry name" value="PepSY-ass_TM"/>
</dbReference>
<gene>
    <name evidence="3" type="ORF">H8K26_05480</name>
</gene>
<proteinExistence type="predicted"/>
<dbReference type="Pfam" id="PF03413">
    <property type="entry name" value="PepSY"/>
    <property type="match status" value="1"/>
</dbReference>
<accession>A0ABR6XDC4</accession>
<keyword evidence="4" id="KW-1185">Reference proteome</keyword>
<feature type="transmembrane region" description="Helical" evidence="1">
    <location>
        <begin position="197"/>
        <end position="219"/>
    </location>
</feature>
<keyword evidence="1" id="KW-0472">Membrane</keyword>
<keyword evidence="1" id="KW-1133">Transmembrane helix</keyword>
<feature type="transmembrane region" description="Helical" evidence="1">
    <location>
        <begin position="375"/>
        <end position="396"/>
    </location>
</feature>
<reference evidence="3 4" key="1">
    <citation type="submission" date="2020-08" db="EMBL/GenBank/DDBJ databases">
        <title>Novel species isolated from subtropical streams in China.</title>
        <authorList>
            <person name="Lu H."/>
        </authorList>
    </citation>
    <scope>NUCLEOTIDE SEQUENCE [LARGE SCALE GENOMIC DNA]</scope>
    <source>
        <strain evidence="3 4">CCTCC AB 2015119</strain>
    </source>
</reference>